<accession>A0A383WD36</accession>
<reference evidence="5 6" key="1">
    <citation type="submission" date="2016-10" db="EMBL/GenBank/DDBJ databases">
        <authorList>
            <person name="Cai Z."/>
        </authorList>
    </citation>
    <scope>NUCLEOTIDE SEQUENCE [LARGE SCALE GENOMIC DNA]</scope>
</reference>
<dbReference type="SUPFAM" id="SSF52799">
    <property type="entry name" value="(Phosphotyrosine protein) phosphatases II"/>
    <property type="match status" value="1"/>
</dbReference>
<keyword evidence="2" id="KW-0904">Protein phosphatase</keyword>
<dbReference type="GO" id="GO:0005737">
    <property type="term" value="C:cytoplasm"/>
    <property type="evidence" value="ECO:0007669"/>
    <property type="project" value="TreeGrafter"/>
</dbReference>
<name>A0A383WD36_TETOB</name>
<dbReference type="Gene3D" id="3.90.190.10">
    <property type="entry name" value="Protein tyrosine phosphatase superfamily"/>
    <property type="match status" value="1"/>
</dbReference>
<evidence type="ECO:0000313" key="6">
    <source>
        <dbReference type="Proteomes" id="UP000256970"/>
    </source>
</evidence>
<dbReference type="CDD" id="cd14498">
    <property type="entry name" value="DSP"/>
    <property type="match status" value="1"/>
</dbReference>
<feature type="domain" description="Tyrosine-protein phosphatase" evidence="3">
    <location>
        <begin position="44"/>
        <end position="184"/>
    </location>
</feature>
<sequence length="240" mass="26521">MASTVAVLTSTLEERWRSKQHAVEVHHLALLVKRSPAPAPCSDPPCKLRAGLFIGSRETEASLAELRAAGITHVLQAGAELAPSHPAHFTYKKLSVSDEEDEDLVAVFKEAFDFIDEGRMSGGVLVHCAQGVSRSAAVLTAYLMSHARFSFDTALSHVQQARPVADPNQGFRLQLQEFERLGCCCESWAGWDRQRFERCFKSSSVSGRRAVHGMADLIRRFHVHDVCDDDLVFCDSTVIL</sequence>
<dbReference type="Pfam" id="PF00782">
    <property type="entry name" value="DSPc"/>
    <property type="match status" value="1"/>
</dbReference>
<dbReference type="InterPro" id="IPR016130">
    <property type="entry name" value="Tyr_Pase_AS"/>
</dbReference>
<dbReference type="InterPro" id="IPR020422">
    <property type="entry name" value="TYR_PHOSPHATASE_DUAL_dom"/>
</dbReference>
<dbReference type="PROSITE" id="PS00383">
    <property type="entry name" value="TYR_PHOSPHATASE_1"/>
    <property type="match status" value="1"/>
</dbReference>
<evidence type="ECO:0000256" key="2">
    <source>
        <dbReference type="ARBA" id="ARBA00022912"/>
    </source>
</evidence>
<dbReference type="PANTHER" id="PTHR46377:SF1">
    <property type="entry name" value="DUAL SPECIFICITY PROTEIN PHOSPHATASE 19"/>
    <property type="match status" value="1"/>
</dbReference>
<dbReference type="SMART" id="SM00195">
    <property type="entry name" value="DSPc"/>
    <property type="match status" value="1"/>
</dbReference>
<dbReference type="InterPro" id="IPR000387">
    <property type="entry name" value="Tyr_Pase_dom"/>
</dbReference>
<dbReference type="Proteomes" id="UP000256970">
    <property type="component" value="Unassembled WGS sequence"/>
</dbReference>
<dbReference type="InterPro" id="IPR000340">
    <property type="entry name" value="Dual-sp_phosphatase_cat-dom"/>
</dbReference>
<dbReference type="EMBL" id="FNXT01001235">
    <property type="protein sequence ID" value="SZX75537.1"/>
    <property type="molecule type" value="Genomic_DNA"/>
</dbReference>
<dbReference type="PROSITE" id="PS50056">
    <property type="entry name" value="TYR_PHOSPHATASE_2"/>
    <property type="match status" value="1"/>
</dbReference>
<evidence type="ECO:0000256" key="1">
    <source>
        <dbReference type="ARBA" id="ARBA00022801"/>
    </source>
</evidence>
<evidence type="ECO:0008006" key="7">
    <source>
        <dbReference type="Google" id="ProtNLM"/>
    </source>
</evidence>
<dbReference type="PROSITE" id="PS50054">
    <property type="entry name" value="TYR_PHOSPHATASE_DUAL"/>
    <property type="match status" value="1"/>
</dbReference>
<dbReference type="GO" id="GO:0008579">
    <property type="term" value="F:JUN kinase phosphatase activity"/>
    <property type="evidence" value="ECO:0007669"/>
    <property type="project" value="TreeGrafter"/>
</dbReference>
<evidence type="ECO:0000313" key="5">
    <source>
        <dbReference type="EMBL" id="SZX75537.1"/>
    </source>
</evidence>
<dbReference type="AlphaFoldDB" id="A0A383WD36"/>
<keyword evidence="6" id="KW-1185">Reference proteome</keyword>
<keyword evidence="1" id="KW-0378">Hydrolase</keyword>
<dbReference type="PANTHER" id="PTHR46377">
    <property type="entry name" value="DUAL SPECIFICITY PROTEIN PHOSPHATASE 19"/>
    <property type="match status" value="1"/>
</dbReference>
<dbReference type="STRING" id="3088.A0A383WD36"/>
<proteinExistence type="predicted"/>
<protein>
    <recommendedName>
        <fullName evidence="7">Protein-serine/threonine phosphatase</fullName>
    </recommendedName>
</protein>
<feature type="domain" description="Tyrosine specific protein phosphatases" evidence="4">
    <location>
        <begin position="102"/>
        <end position="163"/>
    </location>
</feature>
<gene>
    <name evidence="5" type="ORF">BQ4739_LOCUS15822</name>
</gene>
<evidence type="ECO:0000259" key="3">
    <source>
        <dbReference type="PROSITE" id="PS50054"/>
    </source>
</evidence>
<dbReference type="InterPro" id="IPR029021">
    <property type="entry name" value="Prot-tyrosine_phosphatase-like"/>
</dbReference>
<evidence type="ECO:0000259" key="4">
    <source>
        <dbReference type="PROSITE" id="PS50056"/>
    </source>
</evidence>
<organism evidence="5 6">
    <name type="scientific">Tetradesmus obliquus</name>
    <name type="common">Green alga</name>
    <name type="synonym">Acutodesmus obliquus</name>
    <dbReference type="NCBI Taxonomy" id="3088"/>
    <lineage>
        <taxon>Eukaryota</taxon>
        <taxon>Viridiplantae</taxon>
        <taxon>Chlorophyta</taxon>
        <taxon>core chlorophytes</taxon>
        <taxon>Chlorophyceae</taxon>
        <taxon>CS clade</taxon>
        <taxon>Sphaeropleales</taxon>
        <taxon>Scenedesmaceae</taxon>
        <taxon>Tetradesmus</taxon>
    </lineage>
</organism>